<name>X0YUD6_9ZZZZ</name>
<dbReference type="AlphaFoldDB" id="X0YUD6"/>
<dbReference type="InterPro" id="IPR019065">
    <property type="entry name" value="RE_NgoFVII_N"/>
</dbReference>
<evidence type="ECO:0000313" key="2">
    <source>
        <dbReference type="EMBL" id="GAG40246.1"/>
    </source>
</evidence>
<dbReference type="Gene3D" id="3.30.870.10">
    <property type="entry name" value="Endonuclease Chain A"/>
    <property type="match status" value="1"/>
</dbReference>
<reference evidence="2" key="1">
    <citation type="journal article" date="2014" name="Front. Microbiol.">
        <title>High frequency of phylogenetically diverse reductive dehalogenase-homologous genes in deep subseafloor sedimentary metagenomes.</title>
        <authorList>
            <person name="Kawai M."/>
            <person name="Futagami T."/>
            <person name="Toyoda A."/>
            <person name="Takaki Y."/>
            <person name="Nishi S."/>
            <person name="Hori S."/>
            <person name="Arai W."/>
            <person name="Tsubouchi T."/>
            <person name="Morono Y."/>
            <person name="Uchiyama I."/>
            <person name="Ito T."/>
            <person name="Fujiyama A."/>
            <person name="Inagaki F."/>
            <person name="Takami H."/>
        </authorList>
    </citation>
    <scope>NUCLEOTIDE SEQUENCE</scope>
    <source>
        <strain evidence="2">Expedition CK06-06</strain>
    </source>
</reference>
<dbReference type="EMBL" id="BARS01040875">
    <property type="protein sequence ID" value="GAG40246.1"/>
    <property type="molecule type" value="Genomic_DNA"/>
</dbReference>
<sequence>MHIITNETSEKHLHILKDLINKSEKILIAVAFLKESGLNSVKVDLEAALNRGAKVNIYCGLDFYSTEPGTLRKILILFKKCGDGHLYLYKSDRYTFHPKLYCFMKARTAYILIGSANFTHGGFQDNIEISTLEETAIGSDIYNKVNSFFKTIEKHSVEANELEISQYKRKYDII</sequence>
<feature type="domain" description="Restriction endonuclease type II NgoFVII N-terminal" evidence="1">
    <location>
        <begin position="16"/>
        <end position="165"/>
    </location>
</feature>
<dbReference type="SUPFAM" id="SSF56024">
    <property type="entry name" value="Phospholipase D/nuclease"/>
    <property type="match status" value="1"/>
</dbReference>
<evidence type="ECO:0000259" key="1">
    <source>
        <dbReference type="Pfam" id="PF09565"/>
    </source>
</evidence>
<comment type="caution">
    <text evidence="2">The sequence shown here is derived from an EMBL/GenBank/DDBJ whole genome shotgun (WGS) entry which is preliminary data.</text>
</comment>
<organism evidence="2">
    <name type="scientific">marine sediment metagenome</name>
    <dbReference type="NCBI Taxonomy" id="412755"/>
    <lineage>
        <taxon>unclassified sequences</taxon>
        <taxon>metagenomes</taxon>
        <taxon>ecological metagenomes</taxon>
    </lineage>
</organism>
<gene>
    <name evidence="2" type="ORF">S01H1_62251</name>
</gene>
<proteinExistence type="predicted"/>
<accession>X0YUD6</accession>
<feature type="non-terminal residue" evidence="2">
    <location>
        <position position="174"/>
    </location>
</feature>
<dbReference type="Pfam" id="PF09565">
    <property type="entry name" value="RE_NgoFVII"/>
    <property type="match status" value="1"/>
</dbReference>
<protein>
    <recommendedName>
        <fullName evidence="1">Restriction endonuclease type II NgoFVII N-terminal domain-containing protein</fullName>
    </recommendedName>
</protein>